<dbReference type="GO" id="GO:1990756">
    <property type="term" value="F:ubiquitin-like ligase-substrate adaptor activity"/>
    <property type="evidence" value="ECO:0007669"/>
    <property type="project" value="UniProtKB-ARBA"/>
</dbReference>
<dbReference type="Proteomes" id="UP000789759">
    <property type="component" value="Unassembled WGS sequence"/>
</dbReference>
<dbReference type="FunFam" id="2.130.10.10:FF:000715">
    <property type="entry name" value="F-box protein MET30"/>
    <property type="match status" value="1"/>
</dbReference>
<dbReference type="GO" id="GO:0031146">
    <property type="term" value="P:SCF-dependent proteasomal ubiquitin-dependent protein catabolic process"/>
    <property type="evidence" value="ECO:0007669"/>
    <property type="project" value="UniProtKB-ARBA"/>
</dbReference>
<dbReference type="InterPro" id="IPR011047">
    <property type="entry name" value="Quinoprotein_ADH-like_sf"/>
</dbReference>
<dbReference type="InterPro" id="IPR051075">
    <property type="entry name" value="SCF_subunit_WD-repeat"/>
</dbReference>
<evidence type="ECO:0000256" key="1">
    <source>
        <dbReference type="ARBA" id="ARBA00022574"/>
    </source>
</evidence>
<accession>A0A9N9IEJ3</accession>
<protein>
    <submittedName>
        <fullName evidence="7">22565_t:CDS:1</fullName>
    </submittedName>
</protein>
<evidence type="ECO:0000259" key="6">
    <source>
        <dbReference type="PROSITE" id="PS50181"/>
    </source>
</evidence>
<evidence type="ECO:0000256" key="4">
    <source>
        <dbReference type="PROSITE-ProRule" id="PRU00221"/>
    </source>
</evidence>
<sequence length="625" mass="71459">MQDKFTPSYFEQETEPVVNFFNNSPGNQVLEESHQQIVTFRNKSTNSADTEQNRKYCQRHRPDLKRMKETTLEDLREQVEILPESEREKIIKIWSLFSTATPSCRHLILEGILAQCCLPQLSFLSNRLKGIIRVDFIASLPKELSIHILSYLDAISLCRAAQVCKLWRRLADDEVVWHKLCEQHIDKKCSKCGWGIPSLLEQKRINKTLLSNENDPYPAYVTTTCSSTTLDIQYSNIEQSRPSTPSTLPSTPNTPNYDSQDEALDTRRDRIPDDKLTALFGDSSLFMCENSLRRPWKEVYAERQCVEFNWRKGRYNIKTLKGHTDGIMCLQFDDRNNRLITGSYDNTVRVWNLETGEVIRMLTGHTRCVRALQFDRAKLITGSMDHTLRVWNYHTGKCITTLEGHTGGILSLHFVDYIVASGSTDATIKIWNFSSRKCFALTGHREWVNKVIIFQKLQLLSCSDDHTIRIWDLTSQSCTRIFDGHNAPVQCIQPTFLHMDSNAALTFIDEEQTCNQNSRKDDNLIPVIISSSLDNVIKVWSLQTGECIRTLFGHEEGVWSLAVDKLRLVSGAQDGKIKIWDKDSGNCMHTLTGHYGAVTCVALSDTKIITGGDDAEIRIWDFKGQ</sequence>
<feature type="repeat" description="WD" evidence="4">
    <location>
        <begin position="528"/>
        <end position="550"/>
    </location>
</feature>
<evidence type="ECO:0000256" key="3">
    <source>
        <dbReference type="ARBA" id="ARBA00022786"/>
    </source>
</evidence>
<reference evidence="7" key="1">
    <citation type="submission" date="2021-06" db="EMBL/GenBank/DDBJ databases">
        <authorList>
            <person name="Kallberg Y."/>
            <person name="Tangrot J."/>
            <person name="Rosling A."/>
        </authorList>
    </citation>
    <scope>NUCLEOTIDE SEQUENCE</scope>
    <source>
        <strain evidence="7">FL966</strain>
    </source>
</reference>
<dbReference type="AlphaFoldDB" id="A0A9N9IEJ3"/>
<keyword evidence="1 4" id="KW-0853">WD repeat</keyword>
<dbReference type="PROSITE" id="PS00678">
    <property type="entry name" value="WD_REPEATS_1"/>
    <property type="match status" value="4"/>
</dbReference>
<feature type="compositionally biased region" description="Low complexity" evidence="5">
    <location>
        <begin position="240"/>
        <end position="255"/>
    </location>
</feature>
<dbReference type="PRINTS" id="PR00320">
    <property type="entry name" value="GPROTEINBRPT"/>
</dbReference>
<dbReference type="PROSITE" id="PS50082">
    <property type="entry name" value="WD_REPEATS_2"/>
    <property type="match status" value="7"/>
</dbReference>
<name>A0A9N9IEJ3_9GLOM</name>
<evidence type="ECO:0000256" key="2">
    <source>
        <dbReference type="ARBA" id="ARBA00022737"/>
    </source>
</evidence>
<feature type="repeat" description="WD" evidence="4">
    <location>
        <begin position="402"/>
        <end position="441"/>
    </location>
</feature>
<feature type="region of interest" description="Disordered" evidence="5">
    <location>
        <begin position="238"/>
        <end position="268"/>
    </location>
</feature>
<dbReference type="InterPro" id="IPR036047">
    <property type="entry name" value="F-box-like_dom_sf"/>
</dbReference>
<keyword evidence="8" id="KW-1185">Reference proteome</keyword>
<dbReference type="FunFam" id="1.20.1280.50:FF:000016">
    <property type="entry name" value="E3 ubiquitin ligase complex SCF subunit sconB"/>
    <property type="match status" value="1"/>
</dbReference>
<dbReference type="InterPro" id="IPR001810">
    <property type="entry name" value="F-box_dom"/>
</dbReference>
<dbReference type="InterPro" id="IPR001680">
    <property type="entry name" value="WD40_rpt"/>
</dbReference>
<feature type="repeat" description="WD" evidence="4">
    <location>
        <begin position="320"/>
        <end position="361"/>
    </location>
</feature>
<dbReference type="SUPFAM" id="SSF81383">
    <property type="entry name" value="F-box domain"/>
    <property type="match status" value="1"/>
</dbReference>
<keyword evidence="2" id="KW-0677">Repeat</keyword>
<dbReference type="PROSITE" id="PS50294">
    <property type="entry name" value="WD_REPEATS_REGION"/>
    <property type="match status" value="6"/>
</dbReference>
<comment type="caution">
    <text evidence="7">The sequence shown here is derived from an EMBL/GenBank/DDBJ whole genome shotgun (WGS) entry which is preliminary data.</text>
</comment>
<dbReference type="Gene3D" id="1.20.1280.50">
    <property type="match status" value="1"/>
</dbReference>
<dbReference type="Gene3D" id="2.130.10.10">
    <property type="entry name" value="YVTN repeat-like/Quinoprotein amine dehydrogenase"/>
    <property type="match status" value="2"/>
</dbReference>
<dbReference type="CDD" id="cd22147">
    <property type="entry name" value="F-box_SpPof1-like"/>
    <property type="match status" value="1"/>
</dbReference>
<dbReference type="OrthoDB" id="5580488at2759"/>
<feature type="repeat" description="WD" evidence="4">
    <location>
        <begin position="551"/>
        <end position="590"/>
    </location>
</feature>
<evidence type="ECO:0000256" key="5">
    <source>
        <dbReference type="SAM" id="MobiDB-lite"/>
    </source>
</evidence>
<dbReference type="Pfam" id="PF12937">
    <property type="entry name" value="F-box-like"/>
    <property type="match status" value="1"/>
</dbReference>
<dbReference type="CDD" id="cd00200">
    <property type="entry name" value="WD40"/>
    <property type="match status" value="1"/>
</dbReference>
<keyword evidence="3" id="KW-0833">Ubl conjugation pathway</keyword>
<dbReference type="GO" id="GO:0019005">
    <property type="term" value="C:SCF ubiquitin ligase complex"/>
    <property type="evidence" value="ECO:0007669"/>
    <property type="project" value="UniProtKB-ARBA"/>
</dbReference>
<proteinExistence type="predicted"/>
<dbReference type="PROSITE" id="PS50181">
    <property type="entry name" value="FBOX"/>
    <property type="match status" value="1"/>
</dbReference>
<dbReference type="SMART" id="SM00320">
    <property type="entry name" value="WD40"/>
    <property type="match status" value="7"/>
</dbReference>
<dbReference type="InterPro" id="IPR020472">
    <property type="entry name" value="WD40_PAC1"/>
</dbReference>
<dbReference type="EMBL" id="CAJVQA010014665">
    <property type="protein sequence ID" value="CAG8732407.1"/>
    <property type="molecule type" value="Genomic_DNA"/>
</dbReference>
<feature type="domain" description="F-box" evidence="6">
    <location>
        <begin position="134"/>
        <end position="180"/>
    </location>
</feature>
<dbReference type="InterPro" id="IPR015943">
    <property type="entry name" value="WD40/YVTN_repeat-like_dom_sf"/>
</dbReference>
<dbReference type="Pfam" id="PF00400">
    <property type="entry name" value="WD40"/>
    <property type="match status" value="6"/>
</dbReference>
<dbReference type="PANTHER" id="PTHR19872:SF9">
    <property type="entry name" value="UBIQUITIN-BINDING SDF UBIQUITIN LIGASE COMPLEX SUBUNIT"/>
    <property type="match status" value="1"/>
</dbReference>
<evidence type="ECO:0000313" key="7">
    <source>
        <dbReference type="EMBL" id="CAG8732407.1"/>
    </source>
</evidence>
<dbReference type="SUPFAM" id="SSF50998">
    <property type="entry name" value="Quinoprotein alcohol dehydrogenase-like"/>
    <property type="match status" value="1"/>
</dbReference>
<feature type="repeat" description="WD" evidence="4">
    <location>
        <begin position="441"/>
        <end position="481"/>
    </location>
</feature>
<evidence type="ECO:0000313" key="8">
    <source>
        <dbReference type="Proteomes" id="UP000789759"/>
    </source>
</evidence>
<dbReference type="PANTHER" id="PTHR19872">
    <property type="entry name" value="UBIQUITIN LIGASE SPECIFICITY FACTOR/HREP PROTEIN"/>
    <property type="match status" value="1"/>
</dbReference>
<feature type="repeat" description="WD" evidence="4">
    <location>
        <begin position="591"/>
        <end position="625"/>
    </location>
</feature>
<dbReference type="SMART" id="SM00256">
    <property type="entry name" value="FBOX"/>
    <property type="match status" value="1"/>
</dbReference>
<feature type="repeat" description="WD" evidence="4">
    <location>
        <begin position="362"/>
        <end position="401"/>
    </location>
</feature>
<dbReference type="InterPro" id="IPR019775">
    <property type="entry name" value="WD40_repeat_CS"/>
</dbReference>
<gene>
    <name evidence="7" type="ORF">CPELLU_LOCUS13568</name>
</gene>
<organism evidence="7 8">
    <name type="scientific">Cetraspora pellucida</name>
    <dbReference type="NCBI Taxonomy" id="1433469"/>
    <lineage>
        <taxon>Eukaryota</taxon>
        <taxon>Fungi</taxon>
        <taxon>Fungi incertae sedis</taxon>
        <taxon>Mucoromycota</taxon>
        <taxon>Glomeromycotina</taxon>
        <taxon>Glomeromycetes</taxon>
        <taxon>Diversisporales</taxon>
        <taxon>Gigasporaceae</taxon>
        <taxon>Cetraspora</taxon>
    </lineage>
</organism>